<dbReference type="InterPro" id="IPR044033">
    <property type="entry name" value="GpV-like_apex"/>
</dbReference>
<protein>
    <submittedName>
        <fullName evidence="2">Mu-like prophage protein gp45</fullName>
    </submittedName>
</protein>
<sequence>MSDQESFQGELSVEDMATEENVLFAMMRRFIGQKCFSGLVVVESITVPDALSPVGMVTVKPMVHQVQADGAVMPHNKIYNLPYFRLQGGVNAVVIDPVVGDIGVAIFADRDISVVKETRQAGAPGSKRRNHFSDGLYVGGFLNGTPSQYLWFKNGGIVIHSPSKVTIEAPEVELVGNLSVSGDVTAIGEVTGKGIPLSEHEHGGVESGGFNTGKPVA</sequence>
<dbReference type="EMBL" id="LT906479">
    <property type="protein sequence ID" value="SNV95359.1"/>
    <property type="molecule type" value="Genomic_DNA"/>
</dbReference>
<dbReference type="OrthoDB" id="1903830at2"/>
<evidence type="ECO:0000256" key="1">
    <source>
        <dbReference type="SAM" id="MobiDB-lite"/>
    </source>
</evidence>
<evidence type="ECO:0000313" key="3">
    <source>
        <dbReference type="Proteomes" id="UP000215134"/>
    </source>
</evidence>
<keyword evidence="3" id="KW-1185">Reference proteome</keyword>
<reference evidence="2 3" key="1">
    <citation type="submission" date="2017-06" db="EMBL/GenBank/DDBJ databases">
        <authorList>
            <consortium name="Pathogen Informatics"/>
        </authorList>
    </citation>
    <scope>NUCLEOTIDE SEQUENCE [LARGE SCALE GENOMIC DNA]</scope>
    <source>
        <strain evidence="2 3">NCTC12148</strain>
    </source>
</reference>
<dbReference type="RefSeq" id="WP_095096161.1">
    <property type="nucleotide sequence ID" value="NZ_CAMIQD010000001.1"/>
</dbReference>
<name>A0A240BIX5_SERFI</name>
<dbReference type="KEGG" id="sfj:SAMEA4384070_1215"/>
<evidence type="ECO:0000313" key="2">
    <source>
        <dbReference type="EMBL" id="SNV95359.1"/>
    </source>
</evidence>
<dbReference type="Proteomes" id="UP000215134">
    <property type="component" value="Chromosome 1"/>
</dbReference>
<feature type="region of interest" description="Disordered" evidence="1">
    <location>
        <begin position="195"/>
        <end position="217"/>
    </location>
</feature>
<organism evidence="2 3">
    <name type="scientific">Serratia ficaria</name>
    <dbReference type="NCBI Taxonomy" id="61651"/>
    <lineage>
        <taxon>Bacteria</taxon>
        <taxon>Pseudomonadati</taxon>
        <taxon>Pseudomonadota</taxon>
        <taxon>Gammaproteobacteria</taxon>
        <taxon>Enterobacterales</taxon>
        <taxon>Yersiniaceae</taxon>
        <taxon>Serratia</taxon>
    </lineage>
</organism>
<accession>A0A240BIX5</accession>
<dbReference type="Pfam" id="PF18946">
    <property type="entry name" value="Apex"/>
    <property type="match status" value="1"/>
</dbReference>
<dbReference type="Gene3D" id="2.40.50.230">
    <property type="entry name" value="Gp5 N-terminal domain"/>
    <property type="match status" value="1"/>
</dbReference>
<dbReference type="GeneID" id="75026388"/>
<dbReference type="AlphaFoldDB" id="A0A240BIX5"/>
<proteinExistence type="predicted"/>
<dbReference type="InterPro" id="IPR037026">
    <property type="entry name" value="Vgr_OB-fold_dom_sf"/>
</dbReference>
<gene>
    <name evidence="2" type="ORF">SAMEA4384070_01215</name>
</gene>